<dbReference type="EMBL" id="BSXW01012417">
    <property type="protein sequence ID" value="GMF64498.1"/>
    <property type="molecule type" value="Genomic_DNA"/>
</dbReference>
<comment type="caution">
    <text evidence="2">The sequence shown here is derived from an EMBL/GenBank/DDBJ whole genome shotgun (WGS) entry which is preliminary data.</text>
</comment>
<proteinExistence type="predicted"/>
<protein>
    <submittedName>
        <fullName evidence="2">Unnamed protein product</fullName>
    </submittedName>
</protein>
<sequence length="212" mass="24088">MLLCMVLDVRLPSSVVIASHIFRQKHDGLKDYLVQIPDVDDVGNGLVLFKPIEHAFDHLDIAYFVDKQDQFTLKIYNPTIKTKFLVDSLTQWDELGCNSIPTDWRKSRIPIYAPNAPEFNVLTTFGELEDKTLQFPSGSALRPFRRCLYHQAQLARAMALTQGWAPKDYTFDDFSSEGFTLEEEMKLLYSSSLSTPEKFAIVAVNVIHPGLA</sequence>
<keyword evidence="3" id="KW-1185">Reference proteome</keyword>
<dbReference type="Proteomes" id="UP001165083">
    <property type="component" value="Unassembled WGS sequence"/>
</dbReference>
<name>A0A9W6YGF5_9STRA</name>
<organism evidence="2 3">
    <name type="scientific">Phytophthora lilii</name>
    <dbReference type="NCBI Taxonomy" id="2077276"/>
    <lineage>
        <taxon>Eukaryota</taxon>
        <taxon>Sar</taxon>
        <taxon>Stramenopiles</taxon>
        <taxon>Oomycota</taxon>
        <taxon>Peronosporomycetes</taxon>
        <taxon>Peronosporales</taxon>
        <taxon>Peronosporaceae</taxon>
        <taxon>Phytophthora</taxon>
    </lineage>
</organism>
<evidence type="ECO:0000313" key="3">
    <source>
        <dbReference type="Proteomes" id="UP001165083"/>
    </source>
</evidence>
<accession>A0A9W6YGF5</accession>
<gene>
    <name evidence="2" type="ORF">Plil01_001729100</name>
</gene>
<evidence type="ECO:0000313" key="2">
    <source>
        <dbReference type="EMBL" id="GMF64498.1"/>
    </source>
</evidence>
<dbReference type="OrthoDB" id="123796at2759"/>
<feature type="domain" description="HNH nuclease" evidence="1">
    <location>
        <begin position="4"/>
        <end position="61"/>
    </location>
</feature>
<evidence type="ECO:0000259" key="1">
    <source>
        <dbReference type="Pfam" id="PF13391"/>
    </source>
</evidence>
<reference evidence="2" key="1">
    <citation type="submission" date="2023-04" db="EMBL/GenBank/DDBJ databases">
        <title>Phytophthora lilii NBRC 32176.</title>
        <authorList>
            <person name="Ichikawa N."/>
            <person name="Sato H."/>
            <person name="Tonouchi N."/>
        </authorList>
    </citation>
    <scope>NUCLEOTIDE SEQUENCE</scope>
    <source>
        <strain evidence="2">NBRC 32176</strain>
    </source>
</reference>
<dbReference type="AlphaFoldDB" id="A0A9W6YGF5"/>
<dbReference type="InterPro" id="IPR003615">
    <property type="entry name" value="HNH_nuc"/>
</dbReference>
<dbReference type="Pfam" id="PF13391">
    <property type="entry name" value="HNH_2"/>
    <property type="match status" value="1"/>
</dbReference>